<dbReference type="InterPro" id="IPR033932">
    <property type="entry name" value="YtcJ-like"/>
</dbReference>
<dbReference type="OrthoDB" id="9767366at2"/>
<reference evidence="2 3" key="1">
    <citation type="submission" date="2016-10" db="EMBL/GenBank/DDBJ databases">
        <title>Paenibacillus species isolates.</title>
        <authorList>
            <person name="Beno S.M."/>
        </authorList>
    </citation>
    <scope>NUCLEOTIDE SEQUENCE [LARGE SCALE GENOMIC DNA]</scope>
    <source>
        <strain evidence="2 3">FSL H7-0710</strain>
    </source>
</reference>
<sequence length="557" mass="61389">MIDLDLLIVNANVLTLDGENKNAGSVGVTNGRITGIWLEQRPPSSEVNITERTQCIDLQGATLLPGFIDTHNHMISAIMLRQYLDCKSPPNRDISDIQFRIKQKALSVEKGNWIVGFGYDDTALSEMRHPTKKELDEAAPDHPVIIYHISGHLGVANSLALELAGVDEQALDPEGGSFGRDEEGHLNGVLYEGTAQAVGAYAPEPSEQELLSLISEESLSYLSQGITTNTDAKIGVTNEIDDLELCFKAIEQERLPMHMKLMIASDRLREGSQMGSMTANEVDAYIRKRSGGRASLDSAKMFQDGSIQGLTGALREPYFNDPDVSGNLIHAQEELDAEVKDLHDRGFRIAIHGNGDRAIGSILDAFEQAILENPRPDHRHRIEHAQTATTEDLIRMHDLGVAASFFINHVYYWGDRHEKIFLGPERGRRVNPLAEAAKHNVLFTLHSDDPVTPISPLFSVWVAVNRLTSDGKILGPEQRIDVVTALRAMTSYGAQLIFEEDEVGTIELGKRADFAIVAEDPTSVDPLHIKDISILGTLIDGRIVYNNGLTLFKNNLV</sequence>
<comment type="caution">
    <text evidence="2">The sequence shown here is derived from an EMBL/GenBank/DDBJ whole genome shotgun (WGS) entry which is preliminary data.</text>
</comment>
<dbReference type="InterPro" id="IPR011059">
    <property type="entry name" value="Metal-dep_hydrolase_composite"/>
</dbReference>
<evidence type="ECO:0000259" key="1">
    <source>
        <dbReference type="Pfam" id="PF07969"/>
    </source>
</evidence>
<evidence type="ECO:0000313" key="3">
    <source>
        <dbReference type="Proteomes" id="UP000187439"/>
    </source>
</evidence>
<dbReference type="SUPFAM" id="SSF51556">
    <property type="entry name" value="Metallo-dependent hydrolases"/>
    <property type="match status" value="1"/>
</dbReference>
<dbReference type="EMBL" id="MPTC01000026">
    <property type="protein sequence ID" value="OMD36875.1"/>
    <property type="molecule type" value="Genomic_DNA"/>
</dbReference>
<dbReference type="RefSeq" id="WP_076120821.1">
    <property type="nucleotide sequence ID" value="NZ_MPTC01000026.1"/>
</dbReference>
<dbReference type="PANTHER" id="PTHR22642:SF2">
    <property type="entry name" value="PROTEIN LONG AFTER FAR-RED 3"/>
    <property type="match status" value="1"/>
</dbReference>
<dbReference type="PANTHER" id="PTHR22642">
    <property type="entry name" value="IMIDAZOLONEPROPIONASE"/>
    <property type="match status" value="1"/>
</dbReference>
<evidence type="ECO:0000313" key="2">
    <source>
        <dbReference type="EMBL" id="OMD36875.1"/>
    </source>
</evidence>
<dbReference type="Proteomes" id="UP000187439">
    <property type="component" value="Unassembled WGS sequence"/>
</dbReference>
<dbReference type="SUPFAM" id="SSF51338">
    <property type="entry name" value="Composite domain of metallo-dependent hydrolases"/>
    <property type="match status" value="1"/>
</dbReference>
<name>A0A1R0XP60_9BACL</name>
<dbReference type="InterPro" id="IPR032466">
    <property type="entry name" value="Metal_Hydrolase"/>
</dbReference>
<gene>
    <name evidence="2" type="ORF">BSK52_23015</name>
</gene>
<dbReference type="Pfam" id="PF07969">
    <property type="entry name" value="Amidohydro_3"/>
    <property type="match status" value="1"/>
</dbReference>
<protein>
    <recommendedName>
        <fullName evidence="1">Amidohydrolase 3 domain-containing protein</fullName>
    </recommendedName>
</protein>
<proteinExistence type="predicted"/>
<dbReference type="Gene3D" id="2.30.40.10">
    <property type="entry name" value="Urease, subunit C, domain 1"/>
    <property type="match status" value="1"/>
</dbReference>
<organism evidence="2 3">
    <name type="scientific">Paenibacillus odorifer</name>
    <dbReference type="NCBI Taxonomy" id="189426"/>
    <lineage>
        <taxon>Bacteria</taxon>
        <taxon>Bacillati</taxon>
        <taxon>Bacillota</taxon>
        <taxon>Bacilli</taxon>
        <taxon>Bacillales</taxon>
        <taxon>Paenibacillaceae</taxon>
        <taxon>Paenibacillus</taxon>
    </lineage>
</organism>
<dbReference type="InterPro" id="IPR013108">
    <property type="entry name" value="Amidohydro_3"/>
</dbReference>
<dbReference type="Gene3D" id="3.20.20.140">
    <property type="entry name" value="Metal-dependent hydrolases"/>
    <property type="match status" value="1"/>
</dbReference>
<dbReference type="CDD" id="cd01300">
    <property type="entry name" value="YtcJ_like"/>
    <property type="match status" value="1"/>
</dbReference>
<dbReference type="GO" id="GO:0016810">
    <property type="term" value="F:hydrolase activity, acting on carbon-nitrogen (but not peptide) bonds"/>
    <property type="evidence" value="ECO:0007669"/>
    <property type="project" value="InterPro"/>
</dbReference>
<feature type="domain" description="Amidohydrolase 3" evidence="1">
    <location>
        <begin position="54"/>
        <end position="545"/>
    </location>
</feature>
<accession>A0A1R0XP60</accession>
<dbReference type="AlphaFoldDB" id="A0A1R0XP60"/>
<dbReference type="Gene3D" id="3.10.310.70">
    <property type="match status" value="1"/>
</dbReference>